<protein>
    <submittedName>
        <fullName evidence="2">Uncharacterized protein</fullName>
    </submittedName>
</protein>
<name>A0A1G9Q4N3_9BACT</name>
<feature type="region of interest" description="Disordered" evidence="1">
    <location>
        <begin position="73"/>
        <end position="94"/>
    </location>
</feature>
<proteinExistence type="predicted"/>
<sequence>MDFIDTSRSPDELEERLRSKGQHLELKIRTLLSQMDQLNMMLQDKQRELEGLHSLLKERDELIRKQKADLSDLRKRSEQKGRMSRVALDSLNPDNPDALRIQVDHFIQEVDKAIKKLTE</sequence>
<evidence type="ECO:0000256" key="1">
    <source>
        <dbReference type="SAM" id="MobiDB-lite"/>
    </source>
</evidence>
<keyword evidence="3" id="KW-1185">Reference proteome</keyword>
<dbReference type="Proteomes" id="UP000198901">
    <property type="component" value="Unassembled WGS sequence"/>
</dbReference>
<dbReference type="EMBL" id="FNGS01000004">
    <property type="protein sequence ID" value="SDM06004.1"/>
    <property type="molecule type" value="Genomic_DNA"/>
</dbReference>
<dbReference type="OrthoDB" id="959463at2"/>
<accession>A0A1G9Q4N3</accession>
<evidence type="ECO:0000313" key="3">
    <source>
        <dbReference type="Proteomes" id="UP000198901"/>
    </source>
</evidence>
<dbReference type="STRING" id="563176.SAMN04488090_2467"/>
<gene>
    <name evidence="2" type="ORF">SAMN04488090_2467</name>
</gene>
<dbReference type="AlphaFoldDB" id="A0A1G9Q4N3"/>
<organism evidence="2 3">
    <name type="scientific">Siphonobacter aquaeclarae</name>
    <dbReference type="NCBI Taxonomy" id="563176"/>
    <lineage>
        <taxon>Bacteria</taxon>
        <taxon>Pseudomonadati</taxon>
        <taxon>Bacteroidota</taxon>
        <taxon>Cytophagia</taxon>
        <taxon>Cytophagales</taxon>
        <taxon>Cytophagaceae</taxon>
        <taxon>Siphonobacter</taxon>
    </lineage>
</organism>
<dbReference type="RefSeq" id="WP_093202330.1">
    <property type="nucleotide sequence ID" value="NZ_FNGS01000004.1"/>
</dbReference>
<reference evidence="2 3" key="1">
    <citation type="submission" date="2016-10" db="EMBL/GenBank/DDBJ databases">
        <authorList>
            <person name="de Groot N.N."/>
        </authorList>
    </citation>
    <scope>NUCLEOTIDE SEQUENCE [LARGE SCALE GENOMIC DNA]</scope>
    <source>
        <strain evidence="2 3">DSM 21668</strain>
    </source>
</reference>
<evidence type="ECO:0000313" key="2">
    <source>
        <dbReference type="EMBL" id="SDM06004.1"/>
    </source>
</evidence>